<sequence>MKGLDRVASNGSDEKQRWDMKQILNAGGPCPHDVSSYRGLPNKITLRDGSSSLLPIIHSPSHISLPTRPGHSALDPTHVTGDKSTVNLGSGDQRLGSHYHVVPKWERSVHRLLGLSQPAPSTTPPPIVACYGHHPFPAAGVKVTGSYNPLPPQSMLGSGMWADQRRFVCAKMWNNGFKPSTSSKSAHLNRSRATVVKSFLCVLRELRITSVGLTSGDKKGPTYAVKTPTAQSNGQARAPTRVVRPNDRANNSGNPNVDVRDKRVGQPPKPPIKDLVLVTPI</sequence>
<dbReference type="AlphaFoldDB" id="A0A2S4WM37"/>
<name>A0A2S4WM37_9BASI</name>
<reference evidence="2 3" key="1">
    <citation type="submission" date="2017-12" db="EMBL/GenBank/DDBJ databases">
        <title>Gene loss provides genomic basis for host adaptation in cereal stripe rust fungi.</title>
        <authorList>
            <person name="Xia C."/>
        </authorList>
    </citation>
    <scope>NUCLEOTIDE SEQUENCE [LARGE SCALE GENOMIC DNA]</scope>
    <source>
        <strain evidence="2 3">93TX-2</strain>
    </source>
</reference>
<reference evidence="3" key="2">
    <citation type="journal article" date="2018" name="BMC Genomics">
        <title>Genomic insights into host adaptation between the wheat stripe rust pathogen (Puccinia striiformis f. sp. tritici) and the barley stripe rust pathogen (Puccinia striiformis f. sp. hordei).</title>
        <authorList>
            <person name="Xia C."/>
            <person name="Wang M."/>
            <person name="Yin C."/>
            <person name="Cornejo O.E."/>
            <person name="Hulbert S.H."/>
            <person name="Chen X."/>
        </authorList>
    </citation>
    <scope>NUCLEOTIDE SEQUENCE [LARGE SCALE GENOMIC DNA]</scope>
    <source>
        <strain evidence="3">93TX-2</strain>
    </source>
</reference>
<accession>A0A2S4WM37</accession>
<evidence type="ECO:0000313" key="2">
    <source>
        <dbReference type="EMBL" id="POW22812.1"/>
    </source>
</evidence>
<evidence type="ECO:0000256" key="1">
    <source>
        <dbReference type="SAM" id="MobiDB-lite"/>
    </source>
</evidence>
<organism evidence="2 3">
    <name type="scientific">Puccinia striiformis</name>
    <dbReference type="NCBI Taxonomy" id="27350"/>
    <lineage>
        <taxon>Eukaryota</taxon>
        <taxon>Fungi</taxon>
        <taxon>Dikarya</taxon>
        <taxon>Basidiomycota</taxon>
        <taxon>Pucciniomycotina</taxon>
        <taxon>Pucciniomycetes</taxon>
        <taxon>Pucciniales</taxon>
        <taxon>Pucciniaceae</taxon>
        <taxon>Puccinia</taxon>
    </lineage>
</organism>
<reference evidence="3" key="3">
    <citation type="journal article" date="2018" name="Mol. Plant Microbe Interact.">
        <title>Genome sequence resources for the wheat stripe rust pathogen (Puccinia striiformis f. sp. tritici) and the barley stripe rust pathogen (Puccinia striiformis f. sp. hordei).</title>
        <authorList>
            <person name="Xia C."/>
            <person name="Wang M."/>
            <person name="Yin C."/>
            <person name="Cornejo O.E."/>
            <person name="Hulbert S.H."/>
            <person name="Chen X."/>
        </authorList>
    </citation>
    <scope>NUCLEOTIDE SEQUENCE [LARGE SCALE GENOMIC DNA]</scope>
    <source>
        <strain evidence="3">93TX-2</strain>
    </source>
</reference>
<feature type="region of interest" description="Disordered" evidence="1">
    <location>
        <begin position="217"/>
        <end position="271"/>
    </location>
</feature>
<proteinExistence type="predicted"/>
<keyword evidence="3" id="KW-1185">Reference proteome</keyword>
<dbReference type="VEuPathDB" id="FungiDB:PSHT_00785"/>
<evidence type="ECO:0000313" key="3">
    <source>
        <dbReference type="Proteomes" id="UP000238274"/>
    </source>
</evidence>
<dbReference type="VEuPathDB" id="FungiDB:PSTT_17084"/>
<protein>
    <submittedName>
        <fullName evidence="2">Uncharacterized protein</fullName>
    </submittedName>
</protein>
<dbReference type="EMBL" id="PKSM01000006">
    <property type="protein sequence ID" value="POW22812.1"/>
    <property type="molecule type" value="Genomic_DNA"/>
</dbReference>
<comment type="caution">
    <text evidence="2">The sequence shown here is derived from an EMBL/GenBank/DDBJ whole genome shotgun (WGS) entry which is preliminary data.</text>
</comment>
<dbReference type="Proteomes" id="UP000238274">
    <property type="component" value="Unassembled WGS sequence"/>
</dbReference>
<gene>
    <name evidence="2" type="ORF">PSHT_00785</name>
</gene>